<dbReference type="EMBL" id="NUVX01000036">
    <property type="protein sequence ID" value="PFJ36901.1"/>
    <property type="molecule type" value="Genomic_DNA"/>
</dbReference>
<evidence type="ECO:0000313" key="2">
    <source>
        <dbReference type="EMBL" id="PFJ36901.1"/>
    </source>
</evidence>
<keyword evidence="1" id="KW-0472">Membrane</keyword>
<sequence length="77" mass="9150">MLNYEGKEMRKLKDNFISLLNFLNSRFVIILMLTIVLVFFVNWNDLGILEYVVITITTIYVLLLVIRLILAFIKKRL</sequence>
<name>A0A9X6WKE0_BACTU</name>
<keyword evidence="1" id="KW-1133">Transmembrane helix</keyword>
<evidence type="ECO:0000256" key="1">
    <source>
        <dbReference type="SAM" id="Phobius"/>
    </source>
</evidence>
<proteinExistence type="predicted"/>
<comment type="caution">
    <text evidence="2">The sequence shown here is derived from an EMBL/GenBank/DDBJ whole genome shotgun (WGS) entry which is preliminary data.</text>
</comment>
<dbReference type="AlphaFoldDB" id="A0A9X6WKE0"/>
<protein>
    <submittedName>
        <fullName evidence="2">Uncharacterized protein</fullName>
    </submittedName>
</protein>
<feature type="transmembrane region" description="Helical" evidence="1">
    <location>
        <begin position="21"/>
        <end position="42"/>
    </location>
</feature>
<accession>A0A9X6WKE0</accession>
<evidence type="ECO:0000313" key="3">
    <source>
        <dbReference type="Proteomes" id="UP000224003"/>
    </source>
</evidence>
<feature type="transmembrane region" description="Helical" evidence="1">
    <location>
        <begin position="48"/>
        <end position="73"/>
    </location>
</feature>
<keyword evidence="1" id="KW-0812">Transmembrane</keyword>
<organism evidence="2 3">
    <name type="scientific">Bacillus thuringiensis</name>
    <dbReference type="NCBI Taxonomy" id="1428"/>
    <lineage>
        <taxon>Bacteria</taxon>
        <taxon>Bacillati</taxon>
        <taxon>Bacillota</taxon>
        <taxon>Bacilli</taxon>
        <taxon>Bacillales</taxon>
        <taxon>Bacillaceae</taxon>
        <taxon>Bacillus</taxon>
        <taxon>Bacillus cereus group</taxon>
    </lineage>
</organism>
<dbReference type="Proteomes" id="UP000224003">
    <property type="component" value="Unassembled WGS sequence"/>
</dbReference>
<reference evidence="2 3" key="1">
    <citation type="submission" date="2017-09" db="EMBL/GenBank/DDBJ databases">
        <title>Large-scale bioinformatics analysis of Bacillus genomes uncovers conserved roles of natural products in bacterial physiology.</title>
        <authorList>
            <consortium name="Agbiome Team Llc"/>
            <person name="Bleich R.M."/>
            <person name="Grubbs K.J."/>
            <person name="Santa Maria K.C."/>
            <person name="Allen S.E."/>
            <person name="Farag S."/>
            <person name="Shank E.A."/>
            <person name="Bowers A."/>
        </authorList>
    </citation>
    <scope>NUCLEOTIDE SEQUENCE [LARGE SCALE GENOMIC DNA]</scope>
    <source>
        <strain evidence="2 3">AFS085496</strain>
    </source>
</reference>
<gene>
    <name evidence="2" type="ORF">COJ15_21465</name>
</gene>